<name>A0ABV9BVY0_9ACTN</name>
<proteinExistence type="predicted"/>
<sequence>MIDKQLALSATNPKKVRNSMSYVSRRRVLALAPAVGVAAAVPLSVATASAAGAAPRAQASAKGKGAVRSLQEITDEWGKWLARERFPKSNGCRFTASTDYGKQSALGDYHKHQVSAKYSGIVYDPNAPSPVPGQVSSVATNYRNGTDVEQQVTYKQSKTTEQDLRISVTESLKIGVTMEVSAEIPAVAKVSETTSIEASLSSTQEYTHKETQNWSVDLPLKIPAKSVVEASLVVGTQKYDIDWTATVNLSGNVAIWFNEKVDLNHDGDNHWLWFVPIEQVLRDCRDNGIVDVTGYEITADGVSAFASGKFSGGQGVSLNINAVQKPLDGRQKRGVETQTIPVALDRTGKKASVPGR</sequence>
<dbReference type="Proteomes" id="UP001595990">
    <property type="component" value="Unassembled WGS sequence"/>
</dbReference>
<dbReference type="InterPro" id="IPR004991">
    <property type="entry name" value="Aerolysin-like"/>
</dbReference>
<dbReference type="CDD" id="cd20237">
    <property type="entry name" value="PFM_LIN24-like"/>
    <property type="match status" value="1"/>
</dbReference>
<dbReference type="Gene3D" id="2.170.15.10">
    <property type="entry name" value="Proaerolysin, chain A, domain 3"/>
    <property type="match status" value="1"/>
</dbReference>
<dbReference type="InterPro" id="IPR053280">
    <property type="entry name" value="Aerolysin-like_pore-former"/>
</dbReference>
<accession>A0ABV9BVY0</accession>
<dbReference type="Pfam" id="PF03318">
    <property type="entry name" value="ETX_MTX2"/>
    <property type="match status" value="1"/>
</dbReference>
<dbReference type="PANTHER" id="PTHR34007:SF1">
    <property type="entry name" value="AEROLYSIN-LIKE PROTEIN-RELATED"/>
    <property type="match status" value="1"/>
</dbReference>
<comment type="caution">
    <text evidence="1">The sequence shown here is derived from an EMBL/GenBank/DDBJ whole genome shotgun (WGS) entry which is preliminary data.</text>
</comment>
<dbReference type="PANTHER" id="PTHR34007">
    <property type="entry name" value="AEROLYSIN-LIKE PROTEIN-RELATED"/>
    <property type="match status" value="1"/>
</dbReference>
<reference evidence="2" key="1">
    <citation type="journal article" date="2019" name="Int. J. Syst. Evol. Microbiol.">
        <title>The Global Catalogue of Microorganisms (GCM) 10K type strain sequencing project: providing services to taxonomists for standard genome sequencing and annotation.</title>
        <authorList>
            <consortium name="The Broad Institute Genomics Platform"/>
            <consortium name="The Broad Institute Genome Sequencing Center for Infectious Disease"/>
            <person name="Wu L."/>
            <person name="Ma J."/>
        </authorList>
    </citation>
    <scope>NUCLEOTIDE SEQUENCE [LARGE SCALE GENOMIC DNA]</scope>
    <source>
        <strain evidence="2">CECT 8064</strain>
    </source>
</reference>
<dbReference type="EMBL" id="JBHSFS010000037">
    <property type="protein sequence ID" value="MFC4518204.1"/>
    <property type="molecule type" value="Genomic_DNA"/>
</dbReference>
<evidence type="ECO:0000313" key="1">
    <source>
        <dbReference type="EMBL" id="MFC4518204.1"/>
    </source>
</evidence>
<dbReference type="RefSeq" id="WP_417924498.1">
    <property type="nucleotide sequence ID" value="NZ_JBHSFS010000037.1"/>
</dbReference>
<gene>
    <name evidence="1" type="ORF">ACFPEN_35700</name>
</gene>
<keyword evidence="2" id="KW-1185">Reference proteome</keyword>
<evidence type="ECO:0000313" key="2">
    <source>
        <dbReference type="Proteomes" id="UP001595990"/>
    </source>
</evidence>
<dbReference type="InterPro" id="IPR006311">
    <property type="entry name" value="TAT_signal"/>
</dbReference>
<protein>
    <submittedName>
        <fullName evidence="1">ETX/MTX2 family pore-forming toxin</fullName>
    </submittedName>
</protein>
<dbReference type="SUPFAM" id="SSF56973">
    <property type="entry name" value="Aerolisin/ETX pore-forming domain"/>
    <property type="match status" value="1"/>
</dbReference>
<organism evidence="1 2">
    <name type="scientific">Streptomyces ehimensis</name>
    <dbReference type="NCBI Taxonomy" id="68195"/>
    <lineage>
        <taxon>Bacteria</taxon>
        <taxon>Bacillati</taxon>
        <taxon>Actinomycetota</taxon>
        <taxon>Actinomycetes</taxon>
        <taxon>Kitasatosporales</taxon>
        <taxon>Streptomycetaceae</taxon>
        <taxon>Streptomyces</taxon>
    </lineage>
</organism>
<dbReference type="PROSITE" id="PS51318">
    <property type="entry name" value="TAT"/>
    <property type="match status" value="1"/>
</dbReference>